<evidence type="ECO:0000313" key="3">
    <source>
        <dbReference type="Proteomes" id="UP000000262"/>
    </source>
</evidence>
<keyword evidence="3" id="KW-1185">Reference proteome</keyword>
<gene>
    <name evidence="2" type="ordered locus">Igni_0541</name>
</gene>
<dbReference type="SUPFAM" id="SSF50998">
    <property type="entry name" value="Quinoprotein alcohol dehydrogenase-like"/>
    <property type="match status" value="1"/>
</dbReference>
<dbReference type="Proteomes" id="UP000000262">
    <property type="component" value="Chromosome"/>
</dbReference>
<reference evidence="2 3" key="1">
    <citation type="journal article" date="2008" name="Genome Biol.">
        <title>A genomic analysis of the archaeal system Ignicoccus hospitalis-Nanoarchaeum equitans.</title>
        <authorList>
            <person name="Podar M."/>
            <person name="Anderson I."/>
            <person name="Makarova K.S."/>
            <person name="Elkins J.G."/>
            <person name="Ivanova N."/>
            <person name="Wall M.A."/>
            <person name="Lykidis A."/>
            <person name="Mavromatis K."/>
            <person name="Sun H."/>
            <person name="Hudson M.E."/>
            <person name="Chen W."/>
            <person name="Deciu C."/>
            <person name="Hutchison D."/>
            <person name="Eads J.R."/>
            <person name="Anderson A."/>
            <person name="Fernandes F."/>
            <person name="Szeto E."/>
            <person name="Lapidus A."/>
            <person name="Kyrpides N.C."/>
            <person name="Saier M.H.Jr."/>
            <person name="Richardson P.M."/>
            <person name="Rachel R."/>
            <person name="Huber H."/>
            <person name="Eisen J.A."/>
            <person name="Koonin E.V."/>
            <person name="Keller M."/>
            <person name="Stetter K.O."/>
        </authorList>
    </citation>
    <scope>NUCLEOTIDE SEQUENCE [LARGE SCALE GENOMIC DNA]</scope>
    <source>
        <strain evidence="3">KIN4/I / DSM 18386 / JCM 14125</strain>
    </source>
</reference>
<evidence type="ECO:0000256" key="1">
    <source>
        <dbReference type="SAM" id="Coils"/>
    </source>
</evidence>
<dbReference type="STRING" id="453591.Igni_0541"/>
<dbReference type="PhylomeDB" id="A8A9X1"/>
<dbReference type="InterPro" id="IPR011047">
    <property type="entry name" value="Quinoprotein_ADH-like_sf"/>
</dbReference>
<dbReference type="RefSeq" id="WP_011998575.1">
    <property type="nucleotide sequence ID" value="NC_009776.1"/>
</dbReference>
<dbReference type="AlphaFoldDB" id="A8A9X1"/>
<sequence length="476" mass="52634">MSLSLNELWNVDLRKRVNSLSVSEDGKVLAACDDGCAYLIENGRVLKKECERGSSAATHYKDGLFAVAYKNGVLKILTPDGSIKAEIKVGRYNEAIAIINDKSVVACSDACVKFNFDGERGWHYDIGGVGKNVDVENNTIYVPDHIWRKVHEVDAISGKGEEFCSCKEKVYSVDREGDLTAVGTTKSLIVFRGREKVWEREVGTHVTLVRVVGDIIFASNMGSQSLRAYDINGAEALNIELEGRPTALDARGKYLAVGFFDGKVKVYQLPTETEEERAEEAEVKEVEEAKEEVKETLPGLGEIKSVAEGSYMGTPLAKEILEEIENITETMEGAKNAGDLIASVIARVEKLTSVASSDWKQVYANYEEAERLLEDTLNVINEVKERIGEVESCPPPEKLIEILKMKSPKEFTAALAELAEGGEVAERVKKGVQLLKRCLERYYLLPSSEEVQKLEAKLKEVKEEKEAIKALIESGL</sequence>
<protein>
    <recommendedName>
        <fullName evidence="4">WD-40 repeat protein</fullName>
    </recommendedName>
</protein>
<dbReference type="InterPro" id="IPR015943">
    <property type="entry name" value="WD40/YVTN_repeat-like_dom_sf"/>
</dbReference>
<dbReference type="EMBL" id="CP000816">
    <property type="protein sequence ID" value="ABU81723.1"/>
    <property type="molecule type" value="Genomic_DNA"/>
</dbReference>
<evidence type="ECO:0000313" key="2">
    <source>
        <dbReference type="EMBL" id="ABU81723.1"/>
    </source>
</evidence>
<proteinExistence type="predicted"/>
<dbReference type="HOGENOM" id="CLU_573197_0_0_2"/>
<evidence type="ECO:0008006" key="4">
    <source>
        <dbReference type="Google" id="ProtNLM"/>
    </source>
</evidence>
<feature type="coiled-coil region" evidence="1">
    <location>
        <begin position="444"/>
        <end position="474"/>
    </location>
</feature>
<dbReference type="KEGG" id="iho:Igni_0541"/>
<keyword evidence="1" id="KW-0175">Coiled coil</keyword>
<name>A8A9X1_IGNH4</name>
<accession>A8A9X1</accession>
<feature type="coiled-coil region" evidence="1">
    <location>
        <begin position="272"/>
        <end position="337"/>
    </location>
</feature>
<dbReference type="GeneID" id="5563034"/>
<dbReference type="eggNOG" id="arCOG02491">
    <property type="taxonomic scope" value="Archaea"/>
</dbReference>
<dbReference type="Gene3D" id="2.130.10.10">
    <property type="entry name" value="YVTN repeat-like/Quinoprotein amine dehydrogenase"/>
    <property type="match status" value="1"/>
</dbReference>
<organism evidence="2 3">
    <name type="scientific">Ignicoccus hospitalis (strain KIN4/I / DSM 18386 / JCM 14125)</name>
    <dbReference type="NCBI Taxonomy" id="453591"/>
    <lineage>
        <taxon>Archaea</taxon>
        <taxon>Thermoproteota</taxon>
        <taxon>Thermoprotei</taxon>
        <taxon>Desulfurococcales</taxon>
        <taxon>Desulfurococcaceae</taxon>
        <taxon>Ignicoccus</taxon>
    </lineage>
</organism>